<dbReference type="AlphaFoldDB" id="A0A5C6F8Z8"/>
<name>A0A5C6F8Z8_9BACT</name>
<gene>
    <name evidence="1" type="ORF">Poly51_25320</name>
</gene>
<proteinExistence type="predicted"/>
<dbReference type="Proteomes" id="UP000318288">
    <property type="component" value="Unassembled WGS sequence"/>
</dbReference>
<protein>
    <submittedName>
        <fullName evidence="1">Uncharacterized protein</fullName>
    </submittedName>
</protein>
<keyword evidence="2" id="KW-1185">Reference proteome</keyword>
<organism evidence="1 2">
    <name type="scientific">Rubripirellula tenax</name>
    <dbReference type="NCBI Taxonomy" id="2528015"/>
    <lineage>
        <taxon>Bacteria</taxon>
        <taxon>Pseudomonadati</taxon>
        <taxon>Planctomycetota</taxon>
        <taxon>Planctomycetia</taxon>
        <taxon>Pirellulales</taxon>
        <taxon>Pirellulaceae</taxon>
        <taxon>Rubripirellula</taxon>
    </lineage>
</organism>
<reference evidence="1 2" key="1">
    <citation type="submission" date="2019-02" db="EMBL/GenBank/DDBJ databases">
        <title>Deep-cultivation of Planctomycetes and their phenomic and genomic characterization uncovers novel biology.</title>
        <authorList>
            <person name="Wiegand S."/>
            <person name="Jogler M."/>
            <person name="Boedeker C."/>
            <person name="Pinto D."/>
            <person name="Vollmers J."/>
            <person name="Rivas-Marin E."/>
            <person name="Kohn T."/>
            <person name="Peeters S.H."/>
            <person name="Heuer A."/>
            <person name="Rast P."/>
            <person name="Oberbeckmann S."/>
            <person name="Bunk B."/>
            <person name="Jeske O."/>
            <person name="Meyerdierks A."/>
            <person name="Storesund J.E."/>
            <person name="Kallscheuer N."/>
            <person name="Luecker S."/>
            <person name="Lage O.M."/>
            <person name="Pohl T."/>
            <person name="Merkel B.J."/>
            <person name="Hornburger P."/>
            <person name="Mueller R.-W."/>
            <person name="Bruemmer F."/>
            <person name="Labrenz M."/>
            <person name="Spormann A.M."/>
            <person name="Op Den Camp H."/>
            <person name="Overmann J."/>
            <person name="Amann R."/>
            <person name="Jetten M.S.M."/>
            <person name="Mascher T."/>
            <person name="Medema M.H."/>
            <person name="Devos D.P."/>
            <person name="Kaster A.-K."/>
            <person name="Ovreas L."/>
            <person name="Rohde M."/>
            <person name="Galperin M.Y."/>
            <person name="Jogler C."/>
        </authorList>
    </citation>
    <scope>NUCLEOTIDE SEQUENCE [LARGE SCALE GENOMIC DNA]</scope>
    <source>
        <strain evidence="1 2">Poly51</strain>
    </source>
</reference>
<evidence type="ECO:0000313" key="2">
    <source>
        <dbReference type="Proteomes" id="UP000318288"/>
    </source>
</evidence>
<comment type="caution">
    <text evidence="1">The sequence shown here is derived from an EMBL/GenBank/DDBJ whole genome shotgun (WGS) entry which is preliminary data.</text>
</comment>
<accession>A0A5C6F8Z8</accession>
<dbReference type="EMBL" id="SJPW01000003">
    <property type="protein sequence ID" value="TWU56616.1"/>
    <property type="molecule type" value="Genomic_DNA"/>
</dbReference>
<evidence type="ECO:0000313" key="1">
    <source>
        <dbReference type="EMBL" id="TWU56616.1"/>
    </source>
</evidence>
<sequence>MRVLTRPRSRIASIAGWLGHWGIHDRLIPPKNGSRTSQTIGNVLSDHETECENAAMRSEFASNPTVLRHRTIAAIVPVALQAKGPVPNAAWLSRKSLHKVPRQLCYRAKIMGRG</sequence>